<dbReference type="RefSeq" id="XP_004177964.1">
    <property type="nucleotide sequence ID" value="XM_004177916.1"/>
</dbReference>
<dbReference type="PROSITE" id="PS51886">
    <property type="entry name" value="TLDC"/>
    <property type="match status" value="1"/>
</dbReference>
<evidence type="ECO:0000313" key="2">
    <source>
        <dbReference type="EMBL" id="CCH58445.1"/>
    </source>
</evidence>
<gene>
    <name evidence="2" type="primary">TBLA0A06530</name>
    <name evidence="2" type="ORF">TBLA_0A06530</name>
</gene>
<accession>I2GWE3</accession>
<dbReference type="EMBL" id="HE806316">
    <property type="protein sequence ID" value="CCH58445.1"/>
    <property type="molecule type" value="Genomic_DNA"/>
</dbReference>
<dbReference type="Pfam" id="PF07534">
    <property type="entry name" value="TLD"/>
    <property type="match status" value="1"/>
</dbReference>
<evidence type="ECO:0000313" key="3">
    <source>
        <dbReference type="Proteomes" id="UP000002866"/>
    </source>
</evidence>
<dbReference type="AlphaFoldDB" id="I2GWE3"/>
<dbReference type="KEGG" id="tbl:TBLA_0A06530"/>
<organism evidence="2 3">
    <name type="scientific">Henningerozyma blattae (strain ATCC 34711 / CBS 6284 / DSM 70876 / NBRC 10599 / NRRL Y-10934 / UCD 77-7)</name>
    <name type="common">Yeast</name>
    <name type="synonym">Tetrapisispora blattae</name>
    <dbReference type="NCBI Taxonomy" id="1071380"/>
    <lineage>
        <taxon>Eukaryota</taxon>
        <taxon>Fungi</taxon>
        <taxon>Dikarya</taxon>
        <taxon>Ascomycota</taxon>
        <taxon>Saccharomycotina</taxon>
        <taxon>Saccharomycetes</taxon>
        <taxon>Saccharomycetales</taxon>
        <taxon>Saccharomycetaceae</taxon>
        <taxon>Henningerozyma</taxon>
    </lineage>
</organism>
<dbReference type="FunCoup" id="I2GWE3">
    <property type="interactions" value="19"/>
</dbReference>
<dbReference type="GeneID" id="14493209"/>
<sequence>MGQKYSSTETLPLPKNPNTLIKEIFTVSELITFQKRINRSLDDIISDKEIIKFSYIPDSKPHLQHLYLRFIRNLNKYPSNDNIITGYSYLKIITLLNKKRRNKMFPKIEWIKIIFMCLSDEEVQFPCWETTHDIHVLENDLIEFISLLLTLNMNCCTDYCLINQDLTFNDHDWDTYWRKSASCIVRDMKECNVEEFENVLLIVPNIFDCLKNLIEHSLYTKDQLKECPLGPSQFTKTKMNQAILCQILLSMRKRSMDISKLYIGRENGYSMRSFQSKVFKWKAPTILLITGKKIINDQEYSEKNNRYKSFLNSYPRLKDGKTTFQTPLHYTFAIYIEEPWKMTKGYFGGLHTKIIQLSPRQDVFTCTDPNAVYFHTQNGIGIGNEHMSSDNKYKPGNVSITIDSTLEFAVFRHSGPGVFKTGIIANQEIFEIRLHIQSVEVWGCGGAKELAEQKHEWEWEEREAQRRQHVSMHVTEDRALLELAGIIGERPV</sequence>
<dbReference type="OMA" id="TIMELTP"/>
<protein>
    <recommendedName>
        <fullName evidence="1">TLDc domain-containing protein</fullName>
    </recommendedName>
</protein>
<dbReference type="STRING" id="1071380.I2GWE3"/>
<name>I2GWE3_HENB6</name>
<dbReference type="Proteomes" id="UP000002866">
    <property type="component" value="Chromosome 1"/>
</dbReference>
<feature type="domain" description="TLDc" evidence="1">
    <location>
        <begin position="233"/>
        <end position="445"/>
    </location>
</feature>
<dbReference type="SMART" id="SM00584">
    <property type="entry name" value="TLDc"/>
    <property type="match status" value="1"/>
</dbReference>
<keyword evidence="3" id="KW-1185">Reference proteome</keyword>
<dbReference type="HOGENOM" id="CLU_011918_1_0_1"/>
<dbReference type="OrthoDB" id="289228at2759"/>
<dbReference type="eggNOG" id="ENOG502QV3R">
    <property type="taxonomic scope" value="Eukaryota"/>
</dbReference>
<dbReference type="GO" id="GO:0000329">
    <property type="term" value="C:fungal-type vacuole membrane"/>
    <property type="evidence" value="ECO:0007669"/>
    <property type="project" value="EnsemblFungi"/>
</dbReference>
<evidence type="ECO:0000259" key="1">
    <source>
        <dbReference type="PROSITE" id="PS51886"/>
    </source>
</evidence>
<reference evidence="2 3" key="1">
    <citation type="journal article" date="2011" name="Proc. Natl. Acad. Sci. U.S.A.">
        <title>Evolutionary erosion of yeast sex chromosomes by mating-type switching accidents.</title>
        <authorList>
            <person name="Gordon J.L."/>
            <person name="Armisen D."/>
            <person name="Proux-Wera E."/>
            <person name="Oheigeartaigh S.S."/>
            <person name="Byrne K.P."/>
            <person name="Wolfe K.H."/>
        </authorList>
    </citation>
    <scope>NUCLEOTIDE SEQUENCE [LARGE SCALE GENOMIC DNA]</scope>
    <source>
        <strain evidence="3">ATCC 34711 / CBS 6284 / DSM 70876 / NBRC 10599 / NRRL Y-10934 / UCD 77-7</strain>
    </source>
</reference>
<dbReference type="InterPro" id="IPR006571">
    <property type="entry name" value="TLDc_dom"/>
</dbReference>
<dbReference type="GO" id="GO:0032984">
    <property type="term" value="P:protein-containing complex disassembly"/>
    <property type="evidence" value="ECO:0007669"/>
    <property type="project" value="EnsemblFungi"/>
</dbReference>
<dbReference type="InParanoid" id="I2GWE3"/>
<proteinExistence type="predicted"/>